<dbReference type="EMBL" id="JARGYU010000002">
    <property type="protein sequence ID" value="MDZ5761403.1"/>
    <property type="molecule type" value="Genomic_DNA"/>
</dbReference>
<protein>
    <submittedName>
        <fullName evidence="1">Uncharacterized protein</fullName>
    </submittedName>
</protein>
<dbReference type="RefSeq" id="WP_322498831.1">
    <property type="nucleotide sequence ID" value="NZ_JARGYU010000002.1"/>
</dbReference>
<dbReference type="Proteomes" id="UP001289135">
    <property type="component" value="Unassembled WGS sequence"/>
</dbReference>
<dbReference type="AlphaFoldDB" id="A0AAE5AHQ5"/>
<gene>
    <name evidence="1" type="ORF">Lyticum_00578</name>
</gene>
<reference evidence="1" key="1">
    <citation type="submission" date="2023-02" db="EMBL/GenBank/DDBJ databases">
        <title>Host association and intracellularity evolved multiple times independently in the Rickettsiales.</title>
        <authorList>
            <person name="Castelli M."/>
            <person name="Nardi T."/>
            <person name="Gammuto L."/>
            <person name="Bellinzona G."/>
            <person name="Sabaneyeva E."/>
            <person name="Potekhin A."/>
            <person name="Serra V."/>
            <person name="Petroni G."/>
            <person name="Sassera D."/>
        </authorList>
    </citation>
    <scope>NUCLEOTIDE SEQUENCE</scope>
    <source>
        <strain evidence="1">USBL-36I1</strain>
    </source>
</reference>
<proteinExistence type="predicted"/>
<evidence type="ECO:0000313" key="1">
    <source>
        <dbReference type="EMBL" id="MDZ5761403.1"/>
    </source>
</evidence>
<organism evidence="1 2">
    <name type="scientific">Lyticum sinuosum</name>
    <dbReference type="NCBI Taxonomy" id="1332059"/>
    <lineage>
        <taxon>Bacteria</taxon>
        <taxon>Pseudomonadati</taxon>
        <taxon>Pseudomonadota</taxon>
        <taxon>Alphaproteobacteria</taxon>
        <taxon>Rickettsiales</taxon>
        <taxon>Lyticum</taxon>
    </lineage>
</organism>
<comment type="caution">
    <text evidence="1">The sequence shown here is derived from an EMBL/GenBank/DDBJ whole genome shotgun (WGS) entry which is preliminary data.</text>
</comment>
<accession>A0AAE5AHQ5</accession>
<evidence type="ECO:0000313" key="2">
    <source>
        <dbReference type="Proteomes" id="UP001289135"/>
    </source>
</evidence>
<sequence length="221" mass="25761">MTRQLKKINSIDAFKLKKNLSIISPVNDNFFHEQKESIVLNKNHLNDPRLSKDKRNSIIEKSNVRALWRSVITQALMDAASNSHKKSEKINKIYALKWLKGNNTEFISVCQMADLDPKYVKIKVESALSRGCKWRNDIRRSGESISFSDTSIHNLERQSIVKKRDNIKKINDNSFSKVTKIIKKTIKPRVLNNTYKSKDYKYNNSNYNNIDFKINKKKALI</sequence>
<keyword evidence="2" id="KW-1185">Reference proteome</keyword>
<name>A0AAE5AHQ5_9RICK</name>